<dbReference type="Pfam" id="PF21129">
    <property type="entry name" value="TibC_1st"/>
    <property type="match status" value="1"/>
</dbReference>
<dbReference type="InterPro" id="IPR030929">
    <property type="entry name" value="Aah/TibC-like"/>
</dbReference>
<reference evidence="4 5" key="1">
    <citation type="submission" date="2019-07" db="EMBL/GenBank/DDBJ databases">
        <title>Whole genome shotgun sequence of Gluconobacter kanchanaburiensis NBRC 103587.</title>
        <authorList>
            <person name="Hosoyama A."/>
            <person name="Uohara A."/>
            <person name="Ohji S."/>
            <person name="Ichikawa N."/>
        </authorList>
    </citation>
    <scope>NUCLEOTIDE SEQUENCE [LARGE SCALE GENOMIC DNA]</scope>
    <source>
        <strain evidence="4 5">NBRC 103587</strain>
    </source>
</reference>
<sequence length="404" mass="45486">MPVIEAPLGVRFDFNQGARVSLPPRSDGKWRIRLRDLDTGNIVFASENAGAFVMSSKQYYVRFQIEVSEIGSDGAEHSVVSHVYDAGEQLVLIQFPIGTLGDTLAWFPYAARFAQRHRARVTCVMSGLIIPLLRDAYPQLTLLTKEEAEEQKLVENAYATYCLGLFFDDRENNRQPTDFRFVGLHRTAGYILGVDPAEEPVQLALPDSSRPIAEPYVCIAVQSSAQCKYWNNPDGWRDLICFLKEAGYRVICIDKKPTHGSGIVWNHIPHGAEDETGDRPLSERARWLRHSEFFVGLSSGLSWLAWASGTPVVLISGFTHPTNEFHTPFRIVNWHGCNSCWNDPALRFDHHDFLQCPRHMGTSRQFECTRLITAEQVINTIKTIPAYVARTASSTHHISGNLTP</sequence>
<evidence type="ECO:0000256" key="2">
    <source>
        <dbReference type="ARBA" id="ARBA00022679"/>
    </source>
</evidence>
<name>A0A511BC39_9PROT</name>
<dbReference type="PANTHER" id="PTHR30160">
    <property type="entry name" value="TETRAACYLDISACCHARIDE 4'-KINASE-RELATED"/>
    <property type="match status" value="1"/>
</dbReference>
<evidence type="ECO:0000259" key="3">
    <source>
        <dbReference type="Pfam" id="PF21129"/>
    </source>
</evidence>
<evidence type="ECO:0000313" key="4">
    <source>
        <dbReference type="EMBL" id="GEK97342.1"/>
    </source>
</evidence>
<dbReference type="GO" id="GO:0008713">
    <property type="term" value="F:ADP-heptose-lipopolysaccharide heptosyltransferase activity"/>
    <property type="evidence" value="ECO:0007669"/>
    <property type="project" value="TreeGrafter"/>
</dbReference>
<proteinExistence type="predicted"/>
<dbReference type="NCBIfam" id="TIGR04414">
    <property type="entry name" value="hepto_Aah_TibC"/>
    <property type="match status" value="1"/>
</dbReference>
<protein>
    <submittedName>
        <fullName evidence="4">Autotransporter strand-loop-strand O-heptosyltransferase</fullName>
    </submittedName>
</protein>
<evidence type="ECO:0000313" key="5">
    <source>
        <dbReference type="Proteomes" id="UP000321079"/>
    </source>
</evidence>
<dbReference type="Proteomes" id="UP000321079">
    <property type="component" value="Unassembled WGS sequence"/>
</dbReference>
<dbReference type="Pfam" id="PF01075">
    <property type="entry name" value="Glyco_transf_9"/>
    <property type="match status" value="1"/>
</dbReference>
<gene>
    <name evidence="4" type="ORF">GKA01_25390</name>
</gene>
<dbReference type="AlphaFoldDB" id="A0A511BC39"/>
<comment type="caution">
    <text evidence="4">The sequence shown here is derived from an EMBL/GenBank/DDBJ whole genome shotgun (WGS) entry which is preliminary data.</text>
</comment>
<accession>A0A511BC39</accession>
<evidence type="ECO:0000256" key="1">
    <source>
        <dbReference type="ARBA" id="ARBA00022676"/>
    </source>
</evidence>
<dbReference type="InterPro" id="IPR049327">
    <property type="entry name" value="TibC/BAHTCr-like_N"/>
</dbReference>
<keyword evidence="2 4" id="KW-0808">Transferase</keyword>
<keyword evidence="1" id="KW-0328">Glycosyltransferase</keyword>
<organism evidence="4 5">
    <name type="scientific">Gluconobacter kanchanaburiensis NBRC 103587</name>
    <dbReference type="NCBI Taxonomy" id="1307948"/>
    <lineage>
        <taxon>Bacteria</taxon>
        <taxon>Pseudomonadati</taxon>
        <taxon>Pseudomonadota</taxon>
        <taxon>Alphaproteobacteria</taxon>
        <taxon>Acetobacterales</taxon>
        <taxon>Acetobacteraceae</taxon>
        <taxon>Gluconobacter</taxon>
    </lineage>
</organism>
<feature type="domain" description="Autotransproter heptosyltransferase TibC/BAHTCr-like N-terminal" evidence="3">
    <location>
        <begin position="7"/>
        <end position="68"/>
    </location>
</feature>
<dbReference type="Gene3D" id="3.40.50.2000">
    <property type="entry name" value="Glycogen Phosphorylase B"/>
    <property type="match status" value="1"/>
</dbReference>
<dbReference type="PANTHER" id="PTHR30160:SF1">
    <property type="entry name" value="LIPOPOLYSACCHARIDE 1,2-N-ACETYLGLUCOSAMINETRANSFERASE-RELATED"/>
    <property type="match status" value="1"/>
</dbReference>
<dbReference type="GO" id="GO:0009244">
    <property type="term" value="P:lipopolysaccharide core region biosynthetic process"/>
    <property type="evidence" value="ECO:0007669"/>
    <property type="project" value="TreeGrafter"/>
</dbReference>
<dbReference type="EMBL" id="BJVA01000022">
    <property type="protein sequence ID" value="GEK97342.1"/>
    <property type="molecule type" value="Genomic_DNA"/>
</dbReference>
<dbReference type="SUPFAM" id="SSF53756">
    <property type="entry name" value="UDP-Glycosyltransferase/glycogen phosphorylase"/>
    <property type="match status" value="1"/>
</dbReference>
<dbReference type="InterPro" id="IPR002201">
    <property type="entry name" value="Glyco_trans_9"/>
</dbReference>
<dbReference type="GO" id="GO:0005829">
    <property type="term" value="C:cytosol"/>
    <property type="evidence" value="ECO:0007669"/>
    <property type="project" value="TreeGrafter"/>
</dbReference>
<dbReference type="InterPro" id="IPR051199">
    <property type="entry name" value="LPS_LOS_Heptosyltrfase"/>
</dbReference>
<keyword evidence="5" id="KW-1185">Reference proteome</keyword>